<dbReference type="EMBL" id="CAKLBY020000119">
    <property type="protein sequence ID" value="CAK7928000.1"/>
    <property type="molecule type" value="Genomic_DNA"/>
</dbReference>
<organism evidence="2 3">
    <name type="scientific">Peronospora matthiolae</name>
    <dbReference type="NCBI Taxonomy" id="2874970"/>
    <lineage>
        <taxon>Eukaryota</taxon>
        <taxon>Sar</taxon>
        <taxon>Stramenopiles</taxon>
        <taxon>Oomycota</taxon>
        <taxon>Peronosporomycetes</taxon>
        <taxon>Peronosporales</taxon>
        <taxon>Peronosporaceae</taxon>
        <taxon>Peronospora</taxon>
    </lineage>
</organism>
<feature type="region of interest" description="Disordered" evidence="1">
    <location>
        <begin position="72"/>
        <end position="105"/>
    </location>
</feature>
<dbReference type="AlphaFoldDB" id="A0AAV1U006"/>
<gene>
    <name evidence="2" type="ORF">PM001_LOCUS13150</name>
</gene>
<proteinExistence type="predicted"/>
<evidence type="ECO:0000256" key="1">
    <source>
        <dbReference type="SAM" id="MobiDB-lite"/>
    </source>
</evidence>
<evidence type="ECO:0000313" key="3">
    <source>
        <dbReference type="Proteomes" id="UP001162060"/>
    </source>
</evidence>
<name>A0AAV1U006_9STRA</name>
<reference evidence="2" key="1">
    <citation type="submission" date="2024-01" db="EMBL/GenBank/DDBJ databases">
        <authorList>
            <person name="Webb A."/>
        </authorList>
    </citation>
    <scope>NUCLEOTIDE SEQUENCE</scope>
    <source>
        <strain evidence="2">Pm1</strain>
    </source>
</reference>
<comment type="caution">
    <text evidence="2">The sequence shown here is derived from an EMBL/GenBank/DDBJ whole genome shotgun (WGS) entry which is preliminary data.</text>
</comment>
<dbReference type="Proteomes" id="UP001162060">
    <property type="component" value="Unassembled WGS sequence"/>
</dbReference>
<protein>
    <submittedName>
        <fullName evidence="2">Uncharacterized protein</fullName>
    </submittedName>
</protein>
<accession>A0AAV1U006</accession>
<evidence type="ECO:0000313" key="2">
    <source>
        <dbReference type="EMBL" id="CAK7928000.1"/>
    </source>
</evidence>
<sequence length="105" mass="11461">MSLLKAANQSLEGINAFIQLLQDVEYVAGIFDADKLLECEQNQLIHACQSLYNKLVPLTGKREATDQAVGTIADAPRGYHTGSSHYASAEHEIESDDSVGIQRMP</sequence>